<name>A0A1C4CHG1_9ENTR</name>
<protein>
    <submittedName>
        <fullName evidence="1">Thermostable hemolysin</fullName>
    </submittedName>
</protein>
<evidence type="ECO:0000313" key="2">
    <source>
        <dbReference type="Proteomes" id="UP000198975"/>
    </source>
</evidence>
<sequence>MRIMSPYTLKWLPGGSEHNDISLLIRESYSQVYHATLSACMPWLLGLYDSAGELKAACGIQTAPQGAFYLEHYLDEPVETLLSSQIAMPVERGTIVEVGNFAACDGASARVMYAALCLLLNRYHYTWIVFTGTRKIRNTFRRLNLQPIPLSPANPERLGDAALEWGDYYQHDPYIMAGELAGGHIALSQTSLLLNLFIHLPDAPWTVATGESYVSGLA</sequence>
<dbReference type="AlphaFoldDB" id="A0A1C4CHG1"/>
<keyword evidence="2" id="KW-1185">Reference proteome</keyword>
<dbReference type="Proteomes" id="UP000198975">
    <property type="component" value="Unassembled WGS sequence"/>
</dbReference>
<proteinExistence type="predicted"/>
<dbReference type="Pfam" id="PF12261">
    <property type="entry name" value="T_hemolysin"/>
    <property type="match status" value="1"/>
</dbReference>
<dbReference type="InterPro" id="IPR022050">
    <property type="entry name" value="T_hemolysin"/>
</dbReference>
<dbReference type="RefSeq" id="WP_088237861.1">
    <property type="nucleotide sequence ID" value="NZ_FMAY01000007.1"/>
</dbReference>
<dbReference type="OrthoDB" id="7432757at2"/>
<reference evidence="2" key="1">
    <citation type="submission" date="2016-08" db="EMBL/GenBank/DDBJ databases">
        <authorList>
            <person name="Varghese N."/>
            <person name="Submissions Spin"/>
        </authorList>
    </citation>
    <scope>NUCLEOTIDE SEQUENCE [LARGE SCALE GENOMIC DNA]</scope>
    <source>
        <strain evidence="2">REICA_082</strain>
    </source>
</reference>
<evidence type="ECO:0000313" key="1">
    <source>
        <dbReference type="EMBL" id="SCC18587.1"/>
    </source>
</evidence>
<organism evidence="1 2">
    <name type="scientific">Kosakonia oryzendophytica</name>
    <dbReference type="NCBI Taxonomy" id="1005665"/>
    <lineage>
        <taxon>Bacteria</taxon>
        <taxon>Pseudomonadati</taxon>
        <taxon>Pseudomonadota</taxon>
        <taxon>Gammaproteobacteria</taxon>
        <taxon>Enterobacterales</taxon>
        <taxon>Enterobacteriaceae</taxon>
        <taxon>Kosakonia</taxon>
    </lineage>
</organism>
<gene>
    <name evidence="1" type="ORF">GA0061071_107249</name>
</gene>
<accession>A0A1C4CHG1</accession>
<dbReference type="EMBL" id="FMAY01000007">
    <property type="protein sequence ID" value="SCC18587.1"/>
    <property type="molecule type" value="Genomic_DNA"/>
</dbReference>